<dbReference type="EMBL" id="JASJOS010000004">
    <property type="protein sequence ID" value="MDJ1480783.1"/>
    <property type="molecule type" value="Genomic_DNA"/>
</dbReference>
<dbReference type="Proteomes" id="UP001241110">
    <property type="component" value="Unassembled WGS sequence"/>
</dbReference>
<dbReference type="RefSeq" id="WP_313977738.1">
    <property type="nucleotide sequence ID" value="NZ_JASJOS010000004.1"/>
</dbReference>
<proteinExistence type="predicted"/>
<name>A0AAE3U837_9BACT</name>
<reference evidence="1" key="1">
    <citation type="submission" date="2023-05" db="EMBL/GenBank/DDBJ databases">
        <authorList>
            <person name="Zhang X."/>
        </authorList>
    </citation>
    <scope>NUCLEOTIDE SEQUENCE</scope>
    <source>
        <strain evidence="1">YF14B1</strain>
    </source>
</reference>
<evidence type="ECO:0000313" key="1">
    <source>
        <dbReference type="EMBL" id="MDJ1480783.1"/>
    </source>
</evidence>
<sequence>MKRLVSICLLFLLLYHSIGYFLLFEWKKTEARTALHQSVQDPSIQGNTLPQKDWLVFKVPVGWYHQTNRGFEKVDGELTHRGKIYEKVIQRIVNDTLFVYCVNNSKQEEVLNDLQTHINTHILDLDKKDSKQSSSPIKSFFKQVYLPYLPVCFRLMLEAGDTRNACFFWDCVFTSGIPTILTPPPEFSLS</sequence>
<comment type="caution">
    <text evidence="1">The sequence shown here is derived from an EMBL/GenBank/DDBJ whole genome shotgun (WGS) entry which is preliminary data.</text>
</comment>
<protein>
    <submittedName>
        <fullName evidence="1">Uncharacterized protein</fullName>
    </submittedName>
</protein>
<dbReference type="AlphaFoldDB" id="A0AAE3U837"/>
<evidence type="ECO:0000313" key="2">
    <source>
        <dbReference type="Proteomes" id="UP001241110"/>
    </source>
</evidence>
<accession>A0AAE3U837</accession>
<gene>
    <name evidence="1" type="ORF">QNI16_09845</name>
</gene>
<organism evidence="1 2">
    <name type="scientific">Xanthocytophaga flava</name>
    <dbReference type="NCBI Taxonomy" id="3048013"/>
    <lineage>
        <taxon>Bacteria</taxon>
        <taxon>Pseudomonadati</taxon>
        <taxon>Bacteroidota</taxon>
        <taxon>Cytophagia</taxon>
        <taxon>Cytophagales</taxon>
        <taxon>Rhodocytophagaceae</taxon>
        <taxon>Xanthocytophaga</taxon>
    </lineage>
</organism>